<feature type="domain" description="HTH arsR-type" evidence="2">
    <location>
        <begin position="123"/>
        <end position="201"/>
    </location>
</feature>
<dbReference type="InterPro" id="IPR001845">
    <property type="entry name" value="HTH_ArsR_DNA-bd_dom"/>
</dbReference>
<proteinExistence type="predicted"/>
<comment type="caution">
    <text evidence="3">The sequence shown here is derived from an EMBL/GenBank/DDBJ whole genome shotgun (WGS) entry which is preliminary data.</text>
</comment>
<gene>
    <name evidence="3" type="ORF">A2851_00090</name>
</gene>
<evidence type="ECO:0000313" key="3">
    <source>
        <dbReference type="EMBL" id="OGG53364.1"/>
    </source>
</evidence>
<dbReference type="Pfam" id="PF06163">
    <property type="entry name" value="DUF977"/>
    <property type="match status" value="1"/>
</dbReference>
<sequence length="201" mass="21105">MADDPVDASPSEPTPLDSAPSSSSQPSPQATAGTAGQASSPQAEVQPPTILEPVVAEAPPVITESGANEPPETPEVATPEVKPPEKFPETDASGASASVVEVKPPQEYSAPSPSIPNTASIPIVDNAARARAYASVVKKREERLARIIRLVQKEGKICNADIVRLLHVSDASASRYLRELVSRGTLVREGRGRGIRYVLVS</sequence>
<dbReference type="AlphaFoldDB" id="A0A1F6CW20"/>
<dbReference type="GO" id="GO:0003700">
    <property type="term" value="F:DNA-binding transcription factor activity"/>
    <property type="evidence" value="ECO:0007669"/>
    <property type="project" value="InterPro"/>
</dbReference>
<dbReference type="Gene3D" id="1.10.10.10">
    <property type="entry name" value="Winged helix-like DNA-binding domain superfamily/Winged helix DNA-binding domain"/>
    <property type="match status" value="1"/>
</dbReference>
<dbReference type="InterPro" id="IPR036390">
    <property type="entry name" value="WH_DNA-bd_sf"/>
</dbReference>
<protein>
    <recommendedName>
        <fullName evidence="2">HTH arsR-type domain-containing protein</fullName>
    </recommendedName>
</protein>
<dbReference type="SUPFAM" id="SSF46785">
    <property type="entry name" value="Winged helix' DNA-binding domain"/>
    <property type="match status" value="1"/>
</dbReference>
<evidence type="ECO:0000256" key="1">
    <source>
        <dbReference type="SAM" id="MobiDB-lite"/>
    </source>
</evidence>
<dbReference type="InterPro" id="IPR036388">
    <property type="entry name" value="WH-like_DNA-bd_sf"/>
</dbReference>
<feature type="region of interest" description="Disordered" evidence="1">
    <location>
        <begin position="1"/>
        <end position="98"/>
    </location>
</feature>
<name>A0A1F6CW20_9BACT</name>
<evidence type="ECO:0000313" key="4">
    <source>
        <dbReference type="Proteomes" id="UP000176863"/>
    </source>
</evidence>
<dbReference type="STRING" id="1798480.A2851_00090"/>
<feature type="compositionally biased region" description="Low complexity" evidence="1">
    <location>
        <begin position="18"/>
        <end position="30"/>
    </location>
</feature>
<feature type="compositionally biased region" description="Polar residues" evidence="1">
    <location>
        <begin position="31"/>
        <end position="43"/>
    </location>
</feature>
<dbReference type="PROSITE" id="PS50987">
    <property type="entry name" value="HTH_ARSR_2"/>
    <property type="match status" value="1"/>
</dbReference>
<dbReference type="Proteomes" id="UP000176863">
    <property type="component" value="Unassembled WGS sequence"/>
</dbReference>
<dbReference type="EMBL" id="MFKT01000013">
    <property type="protein sequence ID" value="OGG53364.1"/>
    <property type="molecule type" value="Genomic_DNA"/>
</dbReference>
<accession>A0A1F6CW20</accession>
<dbReference type="InterPro" id="IPR010382">
    <property type="entry name" value="DUF977"/>
</dbReference>
<evidence type="ECO:0000259" key="2">
    <source>
        <dbReference type="PROSITE" id="PS50987"/>
    </source>
</evidence>
<reference evidence="3 4" key="1">
    <citation type="journal article" date="2016" name="Nat. Commun.">
        <title>Thousands of microbial genomes shed light on interconnected biogeochemical processes in an aquifer system.</title>
        <authorList>
            <person name="Anantharaman K."/>
            <person name="Brown C.T."/>
            <person name="Hug L.A."/>
            <person name="Sharon I."/>
            <person name="Castelle C.J."/>
            <person name="Probst A.J."/>
            <person name="Thomas B.C."/>
            <person name="Singh A."/>
            <person name="Wilkins M.J."/>
            <person name="Karaoz U."/>
            <person name="Brodie E.L."/>
            <person name="Williams K.H."/>
            <person name="Hubbard S.S."/>
            <person name="Banfield J.F."/>
        </authorList>
    </citation>
    <scope>NUCLEOTIDE SEQUENCE [LARGE SCALE GENOMIC DNA]</scope>
</reference>
<organism evidence="3 4">
    <name type="scientific">Candidatus Kaiserbacteria bacterium RIFCSPHIGHO2_01_FULL_53_29</name>
    <dbReference type="NCBI Taxonomy" id="1798480"/>
    <lineage>
        <taxon>Bacteria</taxon>
        <taxon>Candidatus Kaiseribacteriota</taxon>
    </lineage>
</organism>